<dbReference type="Pfam" id="PF00106">
    <property type="entry name" value="adh_short"/>
    <property type="match status" value="1"/>
</dbReference>
<sequence>MANRWTQEQVPDQLGRRAVITGGNAGLGFELASLLLAKGAAVTMVSRSAERAASAAESLRSAHRGAEVDAVLMEQGSLASVRHAAADILDRHERVDLLINNAGMLGSAERRVSPEGFELTFATNHLGVFAFTGLLIGAMTSTPGSRVVTMSSISNARSRLDFDNLMADTAYDRNGVYSRSKLANLMFAYGLQRRLAAGHADTVSLAAHPGQSRTEFTRDLSPLARFLYGPRARWLTGLIMQDKSIGVLSPARAATDPAAIGGEYYGPAGPFQLTGYPTRVDSNTQSKDPGAQDALWQASERLTGITYPLPPVPGEAH</sequence>
<dbReference type="SUPFAM" id="SSF51735">
    <property type="entry name" value="NAD(P)-binding Rossmann-fold domains"/>
    <property type="match status" value="1"/>
</dbReference>
<dbReference type="InterPro" id="IPR002347">
    <property type="entry name" value="SDR_fam"/>
</dbReference>
<dbReference type="NCBIfam" id="NF004846">
    <property type="entry name" value="PRK06197.1"/>
    <property type="match status" value="1"/>
</dbReference>
<dbReference type="PRINTS" id="PR00080">
    <property type="entry name" value="SDRFAMILY"/>
</dbReference>
<dbReference type="RefSeq" id="WP_259509636.1">
    <property type="nucleotide sequence ID" value="NZ_JANLCM010000002.1"/>
</dbReference>
<reference evidence="3" key="1">
    <citation type="submission" date="2022-08" db="EMBL/GenBank/DDBJ databases">
        <authorList>
            <person name="Deng Y."/>
            <person name="Han X.-F."/>
            <person name="Zhang Y.-Q."/>
        </authorList>
    </citation>
    <scope>NUCLEOTIDE SEQUENCE</scope>
    <source>
        <strain evidence="3">CPCC 205763</strain>
    </source>
</reference>
<keyword evidence="4" id="KW-1185">Reference proteome</keyword>
<name>A0ABT2GUT6_9MICO</name>
<evidence type="ECO:0000313" key="4">
    <source>
        <dbReference type="Proteomes" id="UP001165584"/>
    </source>
</evidence>
<dbReference type="InterPro" id="IPR036291">
    <property type="entry name" value="NAD(P)-bd_dom_sf"/>
</dbReference>
<comment type="caution">
    <text evidence="3">The sequence shown here is derived from an EMBL/GenBank/DDBJ whole genome shotgun (WGS) entry which is preliminary data.</text>
</comment>
<dbReference type="EMBL" id="JANLCM010000002">
    <property type="protein sequence ID" value="MCS5719975.1"/>
    <property type="molecule type" value="Genomic_DNA"/>
</dbReference>
<dbReference type="Proteomes" id="UP001165584">
    <property type="component" value="Unassembled WGS sequence"/>
</dbReference>
<proteinExistence type="inferred from homology"/>
<keyword evidence="1" id="KW-0560">Oxidoreductase</keyword>
<dbReference type="PANTHER" id="PTHR43157">
    <property type="entry name" value="PHOSPHATIDYLINOSITOL-GLYCAN BIOSYNTHESIS CLASS F PROTEIN-RELATED"/>
    <property type="match status" value="1"/>
</dbReference>
<comment type="similarity">
    <text evidence="2">Belongs to the short-chain dehydrogenases/reductases (SDR) family.</text>
</comment>
<dbReference type="PANTHER" id="PTHR43157:SF31">
    <property type="entry name" value="PHOSPHATIDYLINOSITOL-GLYCAN BIOSYNTHESIS CLASS F PROTEIN"/>
    <property type="match status" value="1"/>
</dbReference>
<protein>
    <submittedName>
        <fullName evidence="3">Oxidoreductase</fullName>
    </submittedName>
</protein>
<organism evidence="3 4">
    <name type="scientific">Herbiconiux aconitum</name>
    <dbReference type="NCBI Taxonomy" id="2970913"/>
    <lineage>
        <taxon>Bacteria</taxon>
        <taxon>Bacillati</taxon>
        <taxon>Actinomycetota</taxon>
        <taxon>Actinomycetes</taxon>
        <taxon>Micrococcales</taxon>
        <taxon>Microbacteriaceae</taxon>
        <taxon>Herbiconiux</taxon>
    </lineage>
</organism>
<gene>
    <name evidence="3" type="ORF">N1027_17730</name>
</gene>
<dbReference type="Gene3D" id="3.40.50.720">
    <property type="entry name" value="NAD(P)-binding Rossmann-like Domain"/>
    <property type="match status" value="1"/>
</dbReference>
<accession>A0ABT2GUT6</accession>
<dbReference type="PRINTS" id="PR00081">
    <property type="entry name" value="GDHRDH"/>
</dbReference>
<evidence type="ECO:0000256" key="2">
    <source>
        <dbReference type="RuleBase" id="RU000363"/>
    </source>
</evidence>
<evidence type="ECO:0000256" key="1">
    <source>
        <dbReference type="ARBA" id="ARBA00023002"/>
    </source>
</evidence>
<evidence type="ECO:0000313" key="3">
    <source>
        <dbReference type="EMBL" id="MCS5719975.1"/>
    </source>
</evidence>